<reference evidence="1 2" key="1">
    <citation type="submission" date="2014-12" db="EMBL/GenBank/DDBJ databases">
        <title>Genome sequence of Methanobrevibacter arboriphilicus DH1, DSM1125.</title>
        <authorList>
            <person name="Poehlein A."/>
            <person name="Thauer R.K."/>
            <person name="Seedorf H."/>
            <person name="Daniel R."/>
        </authorList>
    </citation>
    <scope>NUCLEOTIDE SEQUENCE [LARGE SCALE GENOMIC DNA]</scope>
    <source>
        <strain evidence="1 2">DH1</strain>
    </source>
</reference>
<dbReference type="OrthoDB" id="385691at2157"/>
<dbReference type="AlphaFoldDB" id="A0A1V6N1Z2"/>
<protein>
    <submittedName>
        <fullName evidence="1">Uncharacterized protein</fullName>
    </submittedName>
</protein>
<accession>A0A1V6N1Z2</accession>
<gene>
    <name evidence="1" type="ORF">MBBAR_10c00590</name>
</gene>
<dbReference type="Proteomes" id="UP000191661">
    <property type="component" value="Unassembled WGS sequence"/>
</dbReference>
<sequence length="121" mass="14027">MLIKFTHGKNYIKKPSSFARDSSDEINYDERLALGTTLKFNNPNISIKGIKFCHECHNDKIRHVRHLDIVYCEKCGLVLRQGLEDYTPLESASFPVTSIEHKNWKAKLLNDRISVSMDKNF</sequence>
<evidence type="ECO:0000313" key="1">
    <source>
        <dbReference type="EMBL" id="OQD58718.1"/>
    </source>
</evidence>
<dbReference type="RefSeq" id="WP_080460417.1">
    <property type="nucleotide sequence ID" value="NZ_JXMW01000010.1"/>
</dbReference>
<proteinExistence type="predicted"/>
<keyword evidence="2" id="KW-1185">Reference proteome</keyword>
<name>A0A1V6N1Z2_METAZ</name>
<comment type="caution">
    <text evidence="1">The sequence shown here is derived from an EMBL/GenBank/DDBJ whole genome shotgun (WGS) entry which is preliminary data.</text>
</comment>
<evidence type="ECO:0000313" key="2">
    <source>
        <dbReference type="Proteomes" id="UP000191661"/>
    </source>
</evidence>
<organism evidence="1 2">
    <name type="scientific">Methanobrevibacter arboriphilus JCM 13429 = DSM 1125</name>
    <dbReference type="NCBI Taxonomy" id="1300164"/>
    <lineage>
        <taxon>Archaea</taxon>
        <taxon>Methanobacteriati</taxon>
        <taxon>Methanobacteriota</taxon>
        <taxon>Methanomada group</taxon>
        <taxon>Methanobacteria</taxon>
        <taxon>Methanobacteriales</taxon>
        <taxon>Methanobacteriaceae</taxon>
        <taxon>Methanobrevibacter</taxon>
    </lineage>
</organism>
<dbReference type="EMBL" id="JXMW01000010">
    <property type="protein sequence ID" value="OQD58718.1"/>
    <property type="molecule type" value="Genomic_DNA"/>
</dbReference>